<evidence type="ECO:0000256" key="9">
    <source>
        <dbReference type="SAM" id="MobiDB-lite"/>
    </source>
</evidence>
<reference evidence="10" key="1">
    <citation type="submission" date="2023-03" db="EMBL/GenBank/DDBJ databases">
        <authorList>
            <person name="Steffen K."/>
            <person name="Cardenas P."/>
        </authorList>
    </citation>
    <scope>NUCLEOTIDE SEQUENCE</scope>
</reference>
<evidence type="ECO:0000256" key="7">
    <source>
        <dbReference type="ARBA" id="ARBA00035133"/>
    </source>
</evidence>
<comment type="subcellular location">
    <subcellularLocation>
        <location evidence="1">Mitochondrion</location>
    </subcellularLocation>
</comment>
<comment type="similarity">
    <text evidence="2">Belongs to the mitochondrion-specific ribosomal protein mS31 family.</text>
</comment>
<protein>
    <recommendedName>
        <fullName evidence="7">Small ribosomal subunit protein mS31</fullName>
    </recommendedName>
    <alternativeName>
        <fullName evidence="8">28S ribosomal protein S31, mitochondrial</fullName>
    </alternativeName>
</protein>
<keyword evidence="11" id="KW-1185">Reference proteome</keyword>
<evidence type="ECO:0000256" key="1">
    <source>
        <dbReference type="ARBA" id="ARBA00004173"/>
    </source>
</evidence>
<comment type="caution">
    <text evidence="10">The sequence shown here is derived from an EMBL/GenBank/DDBJ whole genome shotgun (WGS) entry which is preliminary data.</text>
</comment>
<feature type="region of interest" description="Disordered" evidence="9">
    <location>
        <begin position="120"/>
        <end position="142"/>
    </location>
</feature>
<keyword evidence="4 10" id="KW-0689">Ribosomal protein</keyword>
<sequence>MRSARVEERLYRMRTTFPLIIGRLYITRQCAKLSAASISGGVHVGASNGRPPPSGERGRRERNYQRSQARKERTGAARDKEIDVQSLLKNMRETGSQSADTSTSLKDVLAGIKFHIPPNEVTRRKLGLPPRSSPHRPEKEVARLKERERLPEELHPRPRLVLDSGCSVTLDLTPNYYHLLLLISPRWFGYLVRFHFCQRSMQSWASMQSLRPTNQFQQDMTDVAFPRQFPIDNETAKNEEEGVGFEDHVLLNHLLKGFPSRGPVRHFIEMVVTGLSKNPHYSAREKREHVQWYRDYFAQFSDEELQALPSSTAGPGEDKQQ</sequence>
<feature type="compositionally biased region" description="Basic and acidic residues" evidence="9">
    <location>
        <begin position="56"/>
        <end position="82"/>
    </location>
</feature>
<accession>A0AA35RTT5</accession>
<keyword evidence="6" id="KW-0687">Ribonucleoprotein</keyword>
<dbReference type="GO" id="GO:0005763">
    <property type="term" value="C:mitochondrial small ribosomal subunit"/>
    <property type="evidence" value="ECO:0007669"/>
    <property type="project" value="InterPro"/>
</dbReference>
<organism evidence="10 11">
    <name type="scientific">Geodia barretti</name>
    <name type="common">Barrett's horny sponge</name>
    <dbReference type="NCBI Taxonomy" id="519541"/>
    <lineage>
        <taxon>Eukaryota</taxon>
        <taxon>Metazoa</taxon>
        <taxon>Porifera</taxon>
        <taxon>Demospongiae</taxon>
        <taxon>Heteroscleromorpha</taxon>
        <taxon>Tetractinellida</taxon>
        <taxon>Astrophorina</taxon>
        <taxon>Geodiidae</taxon>
        <taxon>Geodia</taxon>
    </lineage>
</organism>
<keyword evidence="5" id="KW-0496">Mitochondrion</keyword>
<evidence type="ECO:0000256" key="8">
    <source>
        <dbReference type="ARBA" id="ARBA00035363"/>
    </source>
</evidence>
<dbReference type="AlphaFoldDB" id="A0AA35RTT5"/>
<feature type="region of interest" description="Disordered" evidence="9">
    <location>
        <begin position="41"/>
        <end position="82"/>
    </location>
</feature>
<dbReference type="PANTHER" id="PTHR13231:SF3">
    <property type="entry name" value="SMALL RIBOSOMAL SUBUNIT PROTEIN MS31"/>
    <property type="match status" value="1"/>
</dbReference>
<evidence type="ECO:0000313" key="10">
    <source>
        <dbReference type="EMBL" id="CAI8016262.1"/>
    </source>
</evidence>
<name>A0AA35RTT5_GEOBA</name>
<evidence type="ECO:0000256" key="4">
    <source>
        <dbReference type="ARBA" id="ARBA00022980"/>
    </source>
</evidence>
<evidence type="ECO:0000256" key="6">
    <source>
        <dbReference type="ARBA" id="ARBA00023274"/>
    </source>
</evidence>
<evidence type="ECO:0000256" key="5">
    <source>
        <dbReference type="ARBA" id="ARBA00023128"/>
    </source>
</evidence>
<evidence type="ECO:0000256" key="2">
    <source>
        <dbReference type="ARBA" id="ARBA00011057"/>
    </source>
</evidence>
<evidence type="ECO:0000256" key="3">
    <source>
        <dbReference type="ARBA" id="ARBA00022946"/>
    </source>
</evidence>
<gene>
    <name evidence="10" type="ORF">GBAR_LOCUS9988</name>
</gene>
<keyword evidence="3" id="KW-0809">Transit peptide</keyword>
<dbReference type="GO" id="GO:0003735">
    <property type="term" value="F:structural constituent of ribosome"/>
    <property type="evidence" value="ECO:0007669"/>
    <property type="project" value="InterPro"/>
</dbReference>
<proteinExistence type="inferred from homology"/>
<dbReference type="EMBL" id="CASHTH010001511">
    <property type="protein sequence ID" value="CAI8016262.1"/>
    <property type="molecule type" value="Genomic_DNA"/>
</dbReference>
<dbReference type="InterPro" id="IPR026299">
    <property type="entry name" value="MRP-S31"/>
</dbReference>
<dbReference type="Pfam" id="PF15433">
    <property type="entry name" value="MRP-S31"/>
    <property type="match status" value="1"/>
</dbReference>
<dbReference type="Proteomes" id="UP001174909">
    <property type="component" value="Unassembled WGS sequence"/>
</dbReference>
<dbReference type="PANTHER" id="PTHR13231">
    <property type="entry name" value="MITOCHONDRIAL RIBOSOMAL PROTEIN S31"/>
    <property type="match status" value="1"/>
</dbReference>
<evidence type="ECO:0000313" key="11">
    <source>
        <dbReference type="Proteomes" id="UP001174909"/>
    </source>
</evidence>